<comment type="catalytic activity">
    <reaction evidence="5">
        <text>a (3R)-hydroxyacyl-[ACP] + NADP(+) = a 3-oxoacyl-[ACP] + NADPH + H(+)</text>
        <dbReference type="Rhea" id="RHEA:17397"/>
        <dbReference type="Rhea" id="RHEA-COMP:9916"/>
        <dbReference type="Rhea" id="RHEA-COMP:9945"/>
        <dbReference type="ChEBI" id="CHEBI:15378"/>
        <dbReference type="ChEBI" id="CHEBI:57783"/>
        <dbReference type="ChEBI" id="CHEBI:58349"/>
        <dbReference type="ChEBI" id="CHEBI:78776"/>
        <dbReference type="ChEBI" id="CHEBI:78827"/>
        <dbReference type="EC" id="1.1.1.100"/>
    </reaction>
    <physiologicalReaction direction="right-to-left" evidence="5">
        <dbReference type="Rhea" id="RHEA:17399"/>
    </physiologicalReaction>
</comment>
<name>A0ABW7XBR8_9NOCA</name>
<keyword evidence="3" id="KW-0964">Secreted</keyword>
<keyword evidence="3" id="KW-0134">Cell wall</keyword>
<comment type="similarity">
    <text evidence="2">Belongs to the short-chain dehydrogenases/reductases (SDR) family.</text>
</comment>
<protein>
    <recommendedName>
        <fullName evidence="4">3-oxoacyl-[acyl-carrier-protein] reductase MabA</fullName>
    </recommendedName>
</protein>
<evidence type="ECO:0000313" key="6">
    <source>
        <dbReference type="EMBL" id="MFI2478576.1"/>
    </source>
</evidence>
<comment type="caution">
    <text evidence="6">The sequence shown here is derived from an EMBL/GenBank/DDBJ whole genome shotgun (WGS) entry which is preliminary data.</text>
</comment>
<accession>A0ABW7XBR8</accession>
<evidence type="ECO:0000256" key="3">
    <source>
        <dbReference type="ARBA" id="ARBA00022512"/>
    </source>
</evidence>
<dbReference type="InterPro" id="IPR036291">
    <property type="entry name" value="NAD(P)-bd_dom_sf"/>
</dbReference>
<organism evidence="6 7">
    <name type="scientific">Nocardia xishanensis</name>
    <dbReference type="NCBI Taxonomy" id="238964"/>
    <lineage>
        <taxon>Bacteria</taxon>
        <taxon>Bacillati</taxon>
        <taxon>Actinomycetota</taxon>
        <taxon>Actinomycetes</taxon>
        <taxon>Mycobacteriales</taxon>
        <taxon>Nocardiaceae</taxon>
        <taxon>Nocardia</taxon>
    </lineage>
</organism>
<dbReference type="Pfam" id="PF13561">
    <property type="entry name" value="adh_short_C2"/>
    <property type="match status" value="1"/>
</dbReference>
<dbReference type="InterPro" id="IPR002347">
    <property type="entry name" value="SDR_fam"/>
</dbReference>
<dbReference type="InterPro" id="IPR050259">
    <property type="entry name" value="SDR"/>
</dbReference>
<evidence type="ECO:0000256" key="1">
    <source>
        <dbReference type="ARBA" id="ARBA00004191"/>
    </source>
</evidence>
<keyword evidence="7" id="KW-1185">Reference proteome</keyword>
<sequence>MDLGISGKVAFIAGGSKGIARSVSSLLAADGCKVAIVARDRTAIDRAVKEVTAEGGTAMGVSADLSTQEGVNSAVAEVTEEWGSPDICLSQITALGPEHWGAFSDVPVPSYANTFDLAVLTHIRLAHAVVPEMRRKGWGRFVHLGTLSAAEAATYFPSMIHNTVQPAMMGFLKSMSDELAREGITFNSVAPGWVNTEMLHGFFGNLGIEPDGIEPWVLENQNVPIGRLARPVEVASMIAYLCSDLAGYCTGNHIPVDGSMHRSNC</sequence>
<dbReference type="EMBL" id="JBIRYO010000043">
    <property type="protein sequence ID" value="MFI2478576.1"/>
    <property type="molecule type" value="Genomic_DNA"/>
</dbReference>
<evidence type="ECO:0000313" key="7">
    <source>
        <dbReference type="Proteomes" id="UP001611415"/>
    </source>
</evidence>
<reference evidence="6 7" key="1">
    <citation type="submission" date="2024-10" db="EMBL/GenBank/DDBJ databases">
        <title>The Natural Products Discovery Center: Release of the First 8490 Sequenced Strains for Exploring Actinobacteria Biosynthetic Diversity.</title>
        <authorList>
            <person name="Kalkreuter E."/>
            <person name="Kautsar S.A."/>
            <person name="Yang D."/>
            <person name="Bader C.D."/>
            <person name="Teijaro C.N."/>
            <person name="Fluegel L."/>
            <person name="Davis C.M."/>
            <person name="Simpson J.R."/>
            <person name="Lauterbach L."/>
            <person name="Steele A.D."/>
            <person name="Gui C."/>
            <person name="Meng S."/>
            <person name="Li G."/>
            <person name="Viehrig K."/>
            <person name="Ye F."/>
            <person name="Su P."/>
            <person name="Kiefer A.F."/>
            <person name="Nichols A."/>
            <person name="Cepeda A.J."/>
            <person name="Yan W."/>
            <person name="Fan B."/>
            <person name="Jiang Y."/>
            <person name="Adhikari A."/>
            <person name="Zheng C.-J."/>
            <person name="Schuster L."/>
            <person name="Cowan T.M."/>
            <person name="Smanski M.J."/>
            <person name="Chevrette M.G."/>
            <person name="De Carvalho L.P.S."/>
            <person name="Shen B."/>
        </authorList>
    </citation>
    <scope>NUCLEOTIDE SEQUENCE [LARGE SCALE GENOMIC DNA]</scope>
    <source>
        <strain evidence="6 7">NPDC019275</strain>
    </source>
</reference>
<proteinExistence type="inferred from homology"/>
<evidence type="ECO:0000256" key="5">
    <source>
        <dbReference type="ARBA" id="ARBA00047400"/>
    </source>
</evidence>
<dbReference type="PRINTS" id="PR00081">
    <property type="entry name" value="GDHRDH"/>
</dbReference>
<gene>
    <name evidence="6" type="ORF">ACH49W_34925</name>
</gene>
<dbReference type="Gene3D" id="3.40.50.720">
    <property type="entry name" value="NAD(P)-binding Rossmann-like Domain"/>
    <property type="match status" value="1"/>
</dbReference>
<evidence type="ECO:0000256" key="4">
    <source>
        <dbReference type="ARBA" id="ARBA00040781"/>
    </source>
</evidence>
<dbReference type="SUPFAM" id="SSF51735">
    <property type="entry name" value="NAD(P)-binding Rossmann-fold domains"/>
    <property type="match status" value="1"/>
</dbReference>
<dbReference type="RefSeq" id="WP_397096140.1">
    <property type="nucleotide sequence ID" value="NZ_JBIRYO010000043.1"/>
</dbReference>
<dbReference type="Proteomes" id="UP001611415">
    <property type="component" value="Unassembled WGS sequence"/>
</dbReference>
<evidence type="ECO:0000256" key="2">
    <source>
        <dbReference type="ARBA" id="ARBA00006484"/>
    </source>
</evidence>
<dbReference type="PANTHER" id="PTHR42879:SF6">
    <property type="entry name" value="NADPH-DEPENDENT REDUCTASE BACG"/>
    <property type="match status" value="1"/>
</dbReference>
<comment type="subcellular location">
    <subcellularLocation>
        <location evidence="1">Secreted</location>
        <location evidence="1">Cell wall</location>
    </subcellularLocation>
</comment>
<dbReference type="PANTHER" id="PTHR42879">
    <property type="entry name" value="3-OXOACYL-(ACYL-CARRIER-PROTEIN) REDUCTASE"/>
    <property type="match status" value="1"/>
</dbReference>